<dbReference type="Gene3D" id="1.10.10.10">
    <property type="entry name" value="Winged helix-like DNA-binding domain superfamily/Winged helix DNA-binding domain"/>
    <property type="match status" value="2"/>
</dbReference>
<dbReference type="Gene3D" id="1.10.1740.10">
    <property type="match status" value="1"/>
</dbReference>
<keyword evidence="3" id="KW-0238">DNA-binding</keyword>
<name>A0ABS4IN88_9BACL</name>
<evidence type="ECO:0000313" key="9">
    <source>
        <dbReference type="Proteomes" id="UP001519287"/>
    </source>
</evidence>
<dbReference type="PANTHER" id="PTHR30385">
    <property type="entry name" value="SIGMA FACTOR F FLAGELLAR"/>
    <property type="match status" value="1"/>
</dbReference>
<evidence type="ECO:0000256" key="2">
    <source>
        <dbReference type="ARBA" id="ARBA00023082"/>
    </source>
</evidence>
<dbReference type="SUPFAM" id="SSF88946">
    <property type="entry name" value="Sigma2 domain of RNA polymerase sigma factors"/>
    <property type="match status" value="1"/>
</dbReference>
<accession>A0ABS4IN88</accession>
<dbReference type="InterPro" id="IPR007624">
    <property type="entry name" value="RNA_pol_sigma70_r3"/>
</dbReference>
<keyword evidence="4" id="KW-0804">Transcription</keyword>
<dbReference type="PANTHER" id="PTHR30385:SF4">
    <property type="entry name" value="RNA POLYMERASE SIGMA-E FACTOR"/>
    <property type="match status" value="1"/>
</dbReference>
<dbReference type="Pfam" id="PF04542">
    <property type="entry name" value="Sigma70_r2"/>
    <property type="match status" value="1"/>
</dbReference>
<reference evidence="8 9" key="1">
    <citation type="submission" date="2021-03" db="EMBL/GenBank/DDBJ databases">
        <title>Genomic Encyclopedia of Type Strains, Phase IV (KMG-IV): sequencing the most valuable type-strain genomes for metagenomic binning, comparative biology and taxonomic classification.</title>
        <authorList>
            <person name="Goeker M."/>
        </authorList>
    </citation>
    <scope>NUCLEOTIDE SEQUENCE [LARGE SCALE GENOMIC DNA]</scope>
    <source>
        <strain evidence="8 9">DSM 26048</strain>
    </source>
</reference>
<dbReference type="Pfam" id="PF04545">
    <property type="entry name" value="Sigma70_r4"/>
    <property type="match status" value="1"/>
</dbReference>
<comment type="caution">
    <text evidence="8">The sequence shown here is derived from an EMBL/GenBank/DDBJ whole genome shotgun (WGS) entry which is preliminary data.</text>
</comment>
<dbReference type="CDD" id="cd06171">
    <property type="entry name" value="Sigma70_r4"/>
    <property type="match status" value="1"/>
</dbReference>
<feature type="domain" description="RNA polymerase sigma-70 region 4" evidence="7">
    <location>
        <begin position="203"/>
        <end position="247"/>
    </location>
</feature>
<feature type="domain" description="RNA polymerase sigma-70 region 2" evidence="6">
    <location>
        <begin position="35"/>
        <end position="102"/>
    </location>
</feature>
<gene>
    <name evidence="8" type="ORF">J2Z66_000565</name>
</gene>
<keyword evidence="9" id="KW-1185">Reference proteome</keyword>
<dbReference type="InterPro" id="IPR013324">
    <property type="entry name" value="RNA_pol_sigma_r3/r4-like"/>
</dbReference>
<sequence length="259" mass="29880">MSINSEPREVPSVYELIMEYQQTECNEIATTLLVKYEPMVKMAAGKISRSRPDLYEDLVQVGHMSLLRLFKQYDVTLGVQFEPYMMKSIIGHMKNFLRDKSWYIQVPRRIKEKGFQLQNAIDNLTARLERSPKVEEIAEEVGLTEEETIEILAGRECYHYVSLDTPLSEEENGATIGDILATSLDEYRKVDSKLDLQEALTIIKDDERKVLELAYVQGHSQRAIADELNVSQMSVSRMQRRALDKLRSYFAEKGQSPDF</sequence>
<dbReference type="RefSeq" id="WP_209969733.1">
    <property type="nucleotide sequence ID" value="NZ_JAGGLB010000002.1"/>
</dbReference>
<feature type="domain" description="RNA polymerase sigma-70 region 3" evidence="5">
    <location>
        <begin position="115"/>
        <end position="181"/>
    </location>
</feature>
<dbReference type="Proteomes" id="UP001519287">
    <property type="component" value="Unassembled WGS sequence"/>
</dbReference>
<dbReference type="InterPro" id="IPR013325">
    <property type="entry name" value="RNA_pol_sigma_r2"/>
</dbReference>
<evidence type="ECO:0000256" key="1">
    <source>
        <dbReference type="ARBA" id="ARBA00023015"/>
    </source>
</evidence>
<evidence type="ECO:0000259" key="7">
    <source>
        <dbReference type="Pfam" id="PF04545"/>
    </source>
</evidence>
<evidence type="ECO:0000259" key="5">
    <source>
        <dbReference type="Pfam" id="PF04539"/>
    </source>
</evidence>
<dbReference type="Pfam" id="PF04539">
    <property type="entry name" value="Sigma70_r3"/>
    <property type="match status" value="1"/>
</dbReference>
<organism evidence="8 9">
    <name type="scientific">Paenibacillus eucommiae</name>
    <dbReference type="NCBI Taxonomy" id="1355755"/>
    <lineage>
        <taxon>Bacteria</taxon>
        <taxon>Bacillati</taxon>
        <taxon>Bacillota</taxon>
        <taxon>Bacilli</taxon>
        <taxon>Bacillales</taxon>
        <taxon>Paenibacillaceae</taxon>
        <taxon>Paenibacillus</taxon>
    </lineage>
</organism>
<evidence type="ECO:0000256" key="4">
    <source>
        <dbReference type="ARBA" id="ARBA00023163"/>
    </source>
</evidence>
<evidence type="ECO:0000259" key="6">
    <source>
        <dbReference type="Pfam" id="PF04542"/>
    </source>
</evidence>
<dbReference type="InterPro" id="IPR007627">
    <property type="entry name" value="RNA_pol_sigma70_r2"/>
</dbReference>
<dbReference type="InterPro" id="IPR007630">
    <property type="entry name" value="RNA_pol_sigma70_r4"/>
</dbReference>
<dbReference type="NCBIfam" id="TIGR02937">
    <property type="entry name" value="sigma70-ECF"/>
    <property type="match status" value="1"/>
</dbReference>
<evidence type="ECO:0000256" key="3">
    <source>
        <dbReference type="ARBA" id="ARBA00023125"/>
    </source>
</evidence>
<protein>
    <submittedName>
        <fullName evidence="8">RNA polymerase sigma-B factor</fullName>
    </submittedName>
</protein>
<dbReference type="InterPro" id="IPR036388">
    <property type="entry name" value="WH-like_DNA-bd_sf"/>
</dbReference>
<dbReference type="InterPro" id="IPR014284">
    <property type="entry name" value="RNA_pol_sigma-70_dom"/>
</dbReference>
<keyword evidence="1" id="KW-0805">Transcription regulation</keyword>
<dbReference type="EMBL" id="JAGGLB010000002">
    <property type="protein sequence ID" value="MBP1988970.1"/>
    <property type="molecule type" value="Genomic_DNA"/>
</dbReference>
<dbReference type="SUPFAM" id="SSF88659">
    <property type="entry name" value="Sigma3 and sigma4 domains of RNA polymerase sigma factors"/>
    <property type="match status" value="2"/>
</dbReference>
<evidence type="ECO:0000313" key="8">
    <source>
        <dbReference type="EMBL" id="MBP1988970.1"/>
    </source>
</evidence>
<proteinExistence type="predicted"/>
<keyword evidence="2" id="KW-0731">Sigma factor</keyword>